<evidence type="ECO:0000313" key="2">
    <source>
        <dbReference type="EMBL" id="CAH4032285.1"/>
    </source>
</evidence>
<dbReference type="GO" id="GO:0002244">
    <property type="term" value="P:hematopoietic progenitor cell differentiation"/>
    <property type="evidence" value="ECO:0007669"/>
    <property type="project" value="TreeGrafter"/>
</dbReference>
<dbReference type="SMART" id="SM00185">
    <property type="entry name" value="ARM"/>
    <property type="match status" value="3"/>
</dbReference>
<dbReference type="PANTHER" id="PTHR22895:SF0">
    <property type="entry name" value="ARMADILLO REPEAT-CONTAINING PROTEIN 6"/>
    <property type="match status" value="1"/>
</dbReference>
<dbReference type="InterPro" id="IPR000225">
    <property type="entry name" value="Armadillo"/>
</dbReference>
<evidence type="ECO:0008006" key="4">
    <source>
        <dbReference type="Google" id="ProtNLM"/>
    </source>
</evidence>
<dbReference type="Proteomes" id="UP001152562">
    <property type="component" value="Unassembled WGS sequence"/>
</dbReference>
<protein>
    <recommendedName>
        <fullName evidence="4">Armadillo repeat-containing protein 6 homolog</fullName>
    </recommendedName>
</protein>
<keyword evidence="3" id="KW-1185">Reference proteome</keyword>
<comment type="caution">
    <text evidence="2">The sequence shown here is derived from an EMBL/GenBank/DDBJ whole genome shotgun (WGS) entry which is preliminary data.</text>
</comment>
<dbReference type="AlphaFoldDB" id="A0A9P0TIF6"/>
<dbReference type="EMBL" id="CALOZG010000027">
    <property type="protein sequence ID" value="CAH4032285.1"/>
    <property type="molecule type" value="Genomic_DNA"/>
</dbReference>
<gene>
    <name evidence="2" type="ORF">PIBRA_LOCUS8693</name>
</gene>
<organism evidence="2 3">
    <name type="scientific">Pieris brassicae</name>
    <name type="common">White butterfly</name>
    <name type="synonym">Large white butterfly</name>
    <dbReference type="NCBI Taxonomy" id="7116"/>
    <lineage>
        <taxon>Eukaryota</taxon>
        <taxon>Metazoa</taxon>
        <taxon>Ecdysozoa</taxon>
        <taxon>Arthropoda</taxon>
        <taxon>Hexapoda</taxon>
        <taxon>Insecta</taxon>
        <taxon>Pterygota</taxon>
        <taxon>Neoptera</taxon>
        <taxon>Endopterygota</taxon>
        <taxon>Lepidoptera</taxon>
        <taxon>Glossata</taxon>
        <taxon>Ditrysia</taxon>
        <taxon>Papilionoidea</taxon>
        <taxon>Pieridae</taxon>
        <taxon>Pierinae</taxon>
        <taxon>Pieris</taxon>
    </lineage>
</organism>
<dbReference type="PANTHER" id="PTHR22895">
    <property type="entry name" value="ARMADILLO REPEAT-CONTAINING PROTEIN 6"/>
    <property type="match status" value="1"/>
</dbReference>
<name>A0A9P0TIF6_PIEBR</name>
<keyword evidence="1" id="KW-0677">Repeat</keyword>
<dbReference type="OrthoDB" id="449062at2759"/>
<dbReference type="InterPro" id="IPR011989">
    <property type="entry name" value="ARM-like"/>
</dbReference>
<sequence length="457" mass="51495">MVRIISQDTYDEVVRENIDEFDMSPEEAIKEAITQFEAQGVDLSNIIKDLSLGSGDNHLVSTTVEKLREISISNEEELLKELEVLTNECKKDLAHRVRAGKDGAYNILLSILEDSYSQDNQRLMTKVLYGLIALMDGQPDLLDSKGADLMKRILNNTKNDYILLANLKWINVCCLKHEMNRQRIFALNIIDRLKSLLKVQGNTKLLSETLQVIRRLTLDDDIRMEFGKAHEHAREMGIYLLETLTNLLADNTKPPLVSELMLTMATLLVRNELCAKVAESGNNVLFTVLADNYENATVIQQANKLIIALAGNDDVKRQLVKSGIIPIIVSVLARHCNNATSAALTLKCIAALALREPEHSRQFIETGAAEAITESLKIHQTQPQVQKNGCWAIRNIVARCRDLNTKFHDLGIESVLSRSYELFEKDFGFDIKSALRDLECNIKLDEQWTGKGIHLED</sequence>
<reference evidence="2" key="1">
    <citation type="submission" date="2022-05" db="EMBL/GenBank/DDBJ databases">
        <authorList>
            <person name="Okamura Y."/>
        </authorList>
    </citation>
    <scope>NUCLEOTIDE SEQUENCE</scope>
</reference>
<evidence type="ECO:0000256" key="1">
    <source>
        <dbReference type="ARBA" id="ARBA00022737"/>
    </source>
</evidence>
<evidence type="ECO:0000313" key="3">
    <source>
        <dbReference type="Proteomes" id="UP001152562"/>
    </source>
</evidence>
<proteinExistence type="predicted"/>
<accession>A0A9P0TIF6</accession>
<dbReference type="Gene3D" id="1.25.10.10">
    <property type="entry name" value="Leucine-rich Repeat Variant"/>
    <property type="match status" value="2"/>
</dbReference>
<dbReference type="InterPro" id="IPR016024">
    <property type="entry name" value="ARM-type_fold"/>
</dbReference>
<dbReference type="SUPFAM" id="SSF48371">
    <property type="entry name" value="ARM repeat"/>
    <property type="match status" value="1"/>
</dbReference>